<proteinExistence type="predicted"/>
<protein>
    <submittedName>
        <fullName evidence="1">Uncharacterized protein</fullName>
    </submittedName>
</protein>
<dbReference type="Proteomes" id="UP001159363">
    <property type="component" value="Chromosome 1"/>
</dbReference>
<feature type="non-terminal residue" evidence="1">
    <location>
        <position position="187"/>
    </location>
</feature>
<reference evidence="1 2" key="1">
    <citation type="submission" date="2023-02" db="EMBL/GenBank/DDBJ databases">
        <title>LHISI_Scaffold_Assembly.</title>
        <authorList>
            <person name="Stuart O.P."/>
            <person name="Cleave R."/>
            <person name="Magrath M.J.L."/>
            <person name="Mikheyev A.S."/>
        </authorList>
    </citation>
    <scope>NUCLEOTIDE SEQUENCE [LARGE SCALE GENOMIC DNA]</scope>
    <source>
        <strain evidence="1">Daus_M_001</strain>
        <tissue evidence="1">Leg muscle</tissue>
    </source>
</reference>
<keyword evidence="2" id="KW-1185">Reference proteome</keyword>
<dbReference type="EMBL" id="JARBHB010000001">
    <property type="protein sequence ID" value="KAJ8896012.1"/>
    <property type="molecule type" value="Genomic_DNA"/>
</dbReference>
<comment type="caution">
    <text evidence="1">The sequence shown here is derived from an EMBL/GenBank/DDBJ whole genome shotgun (WGS) entry which is preliminary data.</text>
</comment>
<accession>A0ABQ9IH62</accession>
<gene>
    <name evidence="1" type="ORF">PR048_001353</name>
</gene>
<name>A0ABQ9IH62_9NEOP</name>
<evidence type="ECO:0000313" key="1">
    <source>
        <dbReference type="EMBL" id="KAJ8896012.1"/>
    </source>
</evidence>
<evidence type="ECO:0000313" key="2">
    <source>
        <dbReference type="Proteomes" id="UP001159363"/>
    </source>
</evidence>
<organism evidence="1 2">
    <name type="scientific">Dryococelus australis</name>
    <dbReference type="NCBI Taxonomy" id="614101"/>
    <lineage>
        <taxon>Eukaryota</taxon>
        <taxon>Metazoa</taxon>
        <taxon>Ecdysozoa</taxon>
        <taxon>Arthropoda</taxon>
        <taxon>Hexapoda</taxon>
        <taxon>Insecta</taxon>
        <taxon>Pterygota</taxon>
        <taxon>Neoptera</taxon>
        <taxon>Polyneoptera</taxon>
        <taxon>Phasmatodea</taxon>
        <taxon>Verophasmatodea</taxon>
        <taxon>Anareolatae</taxon>
        <taxon>Phasmatidae</taxon>
        <taxon>Eurycanthinae</taxon>
        <taxon>Dryococelus</taxon>
    </lineage>
</organism>
<sequence>MDIGFCGLHVVSDVFETGVFNTDEYCLVLSLAWSYFKNFPSRKADYLQSTKSKLFTQKVCPVRWVENISVTERVSLVSLFRCPYLKDLEGGKCKIPATENDQSLCKFAKLEFCITLAAEVESFLKIFQSAETLTALLYNTILCIAKSLHGRVCNEESLTAAHTTAKLIARDIREKIAHFLAAANISL</sequence>